<accession>A0A4C2AFS1</accession>
<protein>
    <submittedName>
        <fullName evidence="1">Uncharacterized protein</fullName>
    </submittedName>
</protein>
<sequence>MGSIYDRQKDLLERPRGHTGPLPRYRRWFGTKVVTSGTRRRSRTVNDQWPFLAYDTEGATSVPVVPSLLDPTAATATEITGGRRFVCDCVAPGSCGAQWSIKTARSPAVTTASRAVPIVTPSA</sequence>
<proteinExistence type="predicted"/>
<evidence type="ECO:0000313" key="1">
    <source>
        <dbReference type="EMBL" id="GBP97994.1"/>
    </source>
</evidence>
<gene>
    <name evidence="1" type="ORF">EVAR_98354_1</name>
</gene>
<reference evidence="1 2" key="1">
    <citation type="journal article" date="2019" name="Commun. Biol.">
        <title>The bagworm genome reveals a unique fibroin gene that provides high tensile strength.</title>
        <authorList>
            <person name="Kono N."/>
            <person name="Nakamura H."/>
            <person name="Ohtoshi R."/>
            <person name="Tomita M."/>
            <person name="Numata K."/>
            <person name="Arakawa K."/>
        </authorList>
    </citation>
    <scope>NUCLEOTIDE SEQUENCE [LARGE SCALE GENOMIC DNA]</scope>
</reference>
<evidence type="ECO:0000313" key="2">
    <source>
        <dbReference type="Proteomes" id="UP000299102"/>
    </source>
</evidence>
<dbReference type="Proteomes" id="UP000299102">
    <property type="component" value="Unassembled WGS sequence"/>
</dbReference>
<name>A0A4C2AFS1_EUMVA</name>
<organism evidence="1 2">
    <name type="scientific">Eumeta variegata</name>
    <name type="common">Bagworm moth</name>
    <name type="synonym">Eumeta japonica</name>
    <dbReference type="NCBI Taxonomy" id="151549"/>
    <lineage>
        <taxon>Eukaryota</taxon>
        <taxon>Metazoa</taxon>
        <taxon>Ecdysozoa</taxon>
        <taxon>Arthropoda</taxon>
        <taxon>Hexapoda</taxon>
        <taxon>Insecta</taxon>
        <taxon>Pterygota</taxon>
        <taxon>Neoptera</taxon>
        <taxon>Endopterygota</taxon>
        <taxon>Lepidoptera</taxon>
        <taxon>Glossata</taxon>
        <taxon>Ditrysia</taxon>
        <taxon>Tineoidea</taxon>
        <taxon>Psychidae</taxon>
        <taxon>Oiketicinae</taxon>
        <taxon>Eumeta</taxon>
    </lineage>
</organism>
<comment type="caution">
    <text evidence="1">The sequence shown here is derived from an EMBL/GenBank/DDBJ whole genome shotgun (WGS) entry which is preliminary data.</text>
</comment>
<keyword evidence="2" id="KW-1185">Reference proteome</keyword>
<dbReference type="EMBL" id="BGZK01003043">
    <property type="protein sequence ID" value="GBP97994.1"/>
    <property type="molecule type" value="Genomic_DNA"/>
</dbReference>
<dbReference type="AlphaFoldDB" id="A0A4C2AFS1"/>